<reference evidence="1" key="1">
    <citation type="submission" date="2015-04" db="UniProtKB">
        <authorList>
            <consortium name="EnsemblPlants"/>
        </authorList>
    </citation>
    <scope>IDENTIFICATION</scope>
</reference>
<dbReference type="AlphaFoldDB" id="A0A0E0M638"/>
<sequence length="164" mass="18933">MGSHTDLDQDNIMVMNYGELPEADRHAFETQLEDLRRKMASCYRKTRQGVIKQEEFTLPIDIKSMSDRCVTTYQIGCISRSDRYSTAGPMGGTAEPKSLSDENAEVFKNGFGINTRVKKRTYQKPYPDHYNNISYPQEFRVPDFAKFTGEDDRSTLEHIQFVIQ</sequence>
<dbReference type="HOGENOM" id="CLU_1621661_0_0_1"/>
<name>A0A0E0M638_ORYPU</name>
<keyword evidence="2" id="KW-1185">Reference proteome</keyword>
<evidence type="ECO:0000313" key="2">
    <source>
        <dbReference type="Proteomes" id="UP000026962"/>
    </source>
</evidence>
<evidence type="ECO:0000313" key="1">
    <source>
        <dbReference type="EnsemblPlants" id="OPUNC10G03900.1"/>
    </source>
</evidence>
<organism evidence="1">
    <name type="scientific">Oryza punctata</name>
    <name type="common">Red rice</name>
    <dbReference type="NCBI Taxonomy" id="4537"/>
    <lineage>
        <taxon>Eukaryota</taxon>
        <taxon>Viridiplantae</taxon>
        <taxon>Streptophyta</taxon>
        <taxon>Embryophyta</taxon>
        <taxon>Tracheophyta</taxon>
        <taxon>Spermatophyta</taxon>
        <taxon>Magnoliopsida</taxon>
        <taxon>Liliopsida</taxon>
        <taxon>Poales</taxon>
        <taxon>Poaceae</taxon>
        <taxon>BOP clade</taxon>
        <taxon>Oryzoideae</taxon>
        <taxon>Oryzeae</taxon>
        <taxon>Oryzinae</taxon>
        <taxon>Oryza</taxon>
    </lineage>
</organism>
<dbReference type="EnsemblPlants" id="OPUNC10G03900.1">
    <property type="protein sequence ID" value="OPUNC10G03900.1"/>
    <property type="gene ID" value="OPUNC10G03900"/>
</dbReference>
<evidence type="ECO:0008006" key="3">
    <source>
        <dbReference type="Google" id="ProtNLM"/>
    </source>
</evidence>
<dbReference type="Gramene" id="OPUNC10G03900.1">
    <property type="protein sequence ID" value="OPUNC10G03900.1"/>
    <property type="gene ID" value="OPUNC10G03900"/>
</dbReference>
<dbReference type="Proteomes" id="UP000026962">
    <property type="component" value="Chromosome 10"/>
</dbReference>
<reference evidence="1" key="2">
    <citation type="submission" date="2018-05" db="EMBL/GenBank/DDBJ databases">
        <title>OpunRS2 (Oryza punctata Reference Sequence Version 2).</title>
        <authorList>
            <person name="Zhang J."/>
            <person name="Kudrna D."/>
            <person name="Lee S."/>
            <person name="Talag J."/>
            <person name="Welchert J."/>
            <person name="Wing R.A."/>
        </authorList>
    </citation>
    <scope>NUCLEOTIDE SEQUENCE [LARGE SCALE GENOMIC DNA]</scope>
</reference>
<proteinExistence type="predicted"/>
<protein>
    <recommendedName>
        <fullName evidence="3">Retrotransposon protein-like</fullName>
    </recommendedName>
</protein>
<accession>A0A0E0M638</accession>